<comment type="caution">
    <text evidence="2">The sequence shown here is derived from an EMBL/GenBank/DDBJ whole genome shotgun (WGS) entry which is preliminary data.</text>
</comment>
<protein>
    <recommendedName>
        <fullName evidence="1">Beta-lactamase hydrolase-like protein phosphatase-like domain-containing protein</fullName>
    </recommendedName>
</protein>
<dbReference type="RefSeq" id="WP_035618658.1">
    <property type="nucleotide sequence ID" value="NZ_ARYK01000009.1"/>
</dbReference>
<evidence type="ECO:0000259" key="1">
    <source>
        <dbReference type="Pfam" id="PF04273"/>
    </source>
</evidence>
<dbReference type="eggNOG" id="COG3453">
    <property type="taxonomic scope" value="Bacteria"/>
</dbReference>
<evidence type="ECO:0000313" key="3">
    <source>
        <dbReference type="Proteomes" id="UP000025171"/>
    </source>
</evidence>
<dbReference type="NCBIfam" id="TIGR01244">
    <property type="entry name" value="TIGR01244 family sulfur transferase"/>
    <property type="match status" value="1"/>
</dbReference>
<gene>
    <name evidence="2" type="ORF">HJO_15384</name>
</gene>
<dbReference type="EMBL" id="ARYK01000009">
    <property type="protein sequence ID" value="KCZ88912.1"/>
    <property type="molecule type" value="Genomic_DNA"/>
</dbReference>
<dbReference type="Pfam" id="PF04273">
    <property type="entry name" value="BLH_phosphatase"/>
    <property type="match status" value="1"/>
</dbReference>
<dbReference type="InterPro" id="IPR005939">
    <property type="entry name" value="BLH_phosphatase-like"/>
</dbReference>
<organism evidence="2 3">
    <name type="scientific">Hyphomonas johnsonii MHS-2</name>
    <dbReference type="NCBI Taxonomy" id="1280950"/>
    <lineage>
        <taxon>Bacteria</taxon>
        <taxon>Pseudomonadati</taxon>
        <taxon>Pseudomonadota</taxon>
        <taxon>Alphaproteobacteria</taxon>
        <taxon>Hyphomonadales</taxon>
        <taxon>Hyphomonadaceae</taxon>
        <taxon>Hyphomonas</taxon>
    </lineage>
</organism>
<accession>A0A059FE91</accession>
<dbReference type="SUPFAM" id="SSF52799">
    <property type="entry name" value="(Phosphotyrosine protein) phosphatases II"/>
    <property type="match status" value="1"/>
</dbReference>
<dbReference type="Gene3D" id="3.90.190.10">
    <property type="entry name" value="Protein tyrosine phosphatase superfamily"/>
    <property type="match status" value="1"/>
</dbReference>
<name>A0A059FE91_9PROT</name>
<dbReference type="AlphaFoldDB" id="A0A059FE91"/>
<dbReference type="GO" id="GO:0016787">
    <property type="term" value="F:hydrolase activity"/>
    <property type="evidence" value="ECO:0007669"/>
    <property type="project" value="InterPro"/>
</dbReference>
<feature type="domain" description="Beta-lactamase hydrolase-like protein phosphatase-like" evidence="1">
    <location>
        <begin position="3"/>
        <end position="111"/>
    </location>
</feature>
<dbReference type="InterPro" id="IPR029021">
    <property type="entry name" value="Prot-tyrosine_phosphatase-like"/>
</dbReference>
<reference evidence="2 3" key="1">
    <citation type="journal article" date="2014" name="Antonie Van Leeuwenhoek">
        <title>Hyphomonas beringensis sp. nov. and Hyphomonas chukchiensis sp. nov., isolated from surface seawater of the Bering Sea and Chukchi Sea.</title>
        <authorList>
            <person name="Li C."/>
            <person name="Lai Q."/>
            <person name="Li G."/>
            <person name="Dong C."/>
            <person name="Wang J."/>
            <person name="Liao Y."/>
            <person name="Shao Z."/>
        </authorList>
    </citation>
    <scope>NUCLEOTIDE SEQUENCE [LARGE SCALE GENOMIC DNA]</scope>
    <source>
        <strain evidence="2 3">MHS-2</strain>
    </source>
</reference>
<dbReference type="Proteomes" id="UP000025171">
    <property type="component" value="Unassembled WGS sequence"/>
</dbReference>
<keyword evidence="3" id="KW-1185">Reference proteome</keyword>
<dbReference type="STRING" id="1280950.HJO_15384"/>
<sequence length="136" mass="14094">MADIRRVTDAFSVAPQISEADVEAIAAAGYKTIVANRPDGEGGVDQPRMGAIRAKAESLGLSFAALPFSGAPTPEIVERMSNILNEAPQPVLAYCRTGTRCITAWALTQAGQGASDDILDAAAGAGYDLSSIQDLL</sequence>
<dbReference type="OrthoDB" id="9805710at2"/>
<dbReference type="PATRIC" id="fig|1280950.3.peg.3089"/>
<proteinExistence type="predicted"/>
<evidence type="ECO:0000313" key="2">
    <source>
        <dbReference type="EMBL" id="KCZ88912.1"/>
    </source>
</evidence>